<dbReference type="Pfam" id="PF22936">
    <property type="entry name" value="Pol_BBD"/>
    <property type="match status" value="1"/>
</dbReference>
<evidence type="ECO:0000313" key="7">
    <source>
        <dbReference type="Proteomes" id="UP001188597"/>
    </source>
</evidence>
<sequence>MGRGTIKIKMFDGIVRTLGDVRYIPDLKKNLISLGTLDSINCSISIKGGVMKVSKGAMVIMKGQKTENLYKLMEKTVIGGASVSTHASSSNDNSELWHKRLGHLSEGGMLELHKIKLLQGVKSCKLDFCKFCVFGKQKRVSFKAASHTSKGVLDYVHSDIWGPIKHISNGGARYFVTFIDDFSKKVWVYFMKHKSEVFNVFKQWKARVENQTVYVHLQNEERSKLDPKSKECIFLGFEEGVKGYRLWDPVAKKRVISRDVVFNEAQMLNTNATSSERQGHTVKIELHEQRPKSTNESTDGSTDEQSLEDPKEHPSDSWNLRKSHILHLKKLLSREFDMKDLGSAKKILGMEIHRDRKAGKLWVTQKNYVEKVLEWFSMLNAKPVSTPLGAHFQLSSQLCPSTKEDVEYMSRVPYANAVDCLMYAMVCTRPDISHAVSMVSRYMGNPGKKHWDAVKWIFRYLAGSTNFGIMFDRDGAKGPICWKSVLQSTTALSTTEAEYMALTEAAKEALWLKGLVEELGFKQRGVLLQCDSQSALDLAKNQVFHARTKHVDVRYHREWINSEQIVVHKVHTNDNAADMLTKTVTIEKFKHCLSLIHLLSC</sequence>
<dbReference type="InterPro" id="IPR057670">
    <property type="entry name" value="SH3_retrovirus"/>
</dbReference>
<dbReference type="InterPro" id="IPR036397">
    <property type="entry name" value="RNaseH_sf"/>
</dbReference>
<dbReference type="Gene3D" id="3.30.420.10">
    <property type="entry name" value="Ribonuclease H-like superfamily/Ribonuclease H"/>
    <property type="match status" value="1"/>
</dbReference>
<reference evidence="6" key="1">
    <citation type="submission" date="2022-12" db="EMBL/GenBank/DDBJ databases">
        <title>Draft genome assemblies for two species of Escallonia (Escalloniales).</title>
        <authorList>
            <person name="Chanderbali A."/>
            <person name="Dervinis C."/>
            <person name="Anghel I."/>
            <person name="Soltis D."/>
            <person name="Soltis P."/>
            <person name="Zapata F."/>
        </authorList>
    </citation>
    <scope>NUCLEOTIDE SEQUENCE</scope>
    <source>
        <strain evidence="6">UCBG64.0493</strain>
        <tissue evidence="6">Leaf</tissue>
    </source>
</reference>
<keyword evidence="7" id="KW-1185">Reference proteome</keyword>
<dbReference type="InterPro" id="IPR013103">
    <property type="entry name" value="RVT_2"/>
</dbReference>
<dbReference type="InterPro" id="IPR025724">
    <property type="entry name" value="GAG-pre-integrase_dom"/>
</dbReference>
<dbReference type="GO" id="GO:0003676">
    <property type="term" value="F:nucleic acid binding"/>
    <property type="evidence" value="ECO:0007669"/>
    <property type="project" value="InterPro"/>
</dbReference>
<dbReference type="InterPro" id="IPR012337">
    <property type="entry name" value="RNaseH-like_sf"/>
</dbReference>
<feature type="compositionally biased region" description="Basic and acidic residues" evidence="1">
    <location>
        <begin position="277"/>
        <end position="293"/>
    </location>
</feature>
<feature type="region of interest" description="Disordered" evidence="1">
    <location>
        <begin position="271"/>
        <end position="318"/>
    </location>
</feature>
<dbReference type="Proteomes" id="UP001188597">
    <property type="component" value="Unassembled WGS sequence"/>
</dbReference>
<evidence type="ECO:0000259" key="4">
    <source>
        <dbReference type="Pfam" id="PF22936"/>
    </source>
</evidence>
<name>A0AA88VS85_9ASTE</name>
<comment type="caution">
    <text evidence="6">The sequence shown here is derived from an EMBL/GenBank/DDBJ whole genome shotgun (WGS) entry which is preliminary data.</text>
</comment>
<evidence type="ECO:0000259" key="2">
    <source>
        <dbReference type="Pfam" id="PF07727"/>
    </source>
</evidence>
<protein>
    <recommendedName>
        <fullName evidence="8">GAG-pre-integrase domain-containing protein</fullName>
    </recommendedName>
</protein>
<feature type="domain" description="Retroviral polymerase SH3-like" evidence="5">
    <location>
        <begin position="212"/>
        <end position="273"/>
    </location>
</feature>
<evidence type="ECO:0000259" key="3">
    <source>
        <dbReference type="Pfam" id="PF13976"/>
    </source>
</evidence>
<proteinExistence type="predicted"/>
<dbReference type="SUPFAM" id="SSF53098">
    <property type="entry name" value="Ribonuclease H-like"/>
    <property type="match status" value="1"/>
</dbReference>
<dbReference type="PANTHER" id="PTHR11439:SF467">
    <property type="entry name" value="INTEGRASE CATALYTIC DOMAIN-CONTAINING PROTEIN"/>
    <property type="match status" value="1"/>
</dbReference>
<evidence type="ECO:0000313" key="6">
    <source>
        <dbReference type="EMBL" id="KAK3013044.1"/>
    </source>
</evidence>
<dbReference type="Pfam" id="PF25597">
    <property type="entry name" value="SH3_retrovirus"/>
    <property type="match status" value="1"/>
</dbReference>
<feature type="domain" description="Retrovirus-related Pol polyprotein from transposon TNT 1-94-like beta-barrel" evidence="4">
    <location>
        <begin position="2"/>
        <end position="39"/>
    </location>
</feature>
<dbReference type="EMBL" id="JAVXUP010001328">
    <property type="protein sequence ID" value="KAK3013044.1"/>
    <property type="molecule type" value="Genomic_DNA"/>
</dbReference>
<evidence type="ECO:0000256" key="1">
    <source>
        <dbReference type="SAM" id="MobiDB-lite"/>
    </source>
</evidence>
<feature type="domain" description="Reverse transcriptase Ty1/copia-type" evidence="2">
    <location>
        <begin position="325"/>
        <end position="388"/>
    </location>
</feature>
<evidence type="ECO:0000259" key="5">
    <source>
        <dbReference type="Pfam" id="PF25597"/>
    </source>
</evidence>
<dbReference type="Pfam" id="PF07727">
    <property type="entry name" value="RVT_2"/>
    <property type="match status" value="1"/>
</dbReference>
<dbReference type="CDD" id="cd09272">
    <property type="entry name" value="RNase_HI_RT_Ty1"/>
    <property type="match status" value="1"/>
</dbReference>
<evidence type="ECO:0008006" key="8">
    <source>
        <dbReference type="Google" id="ProtNLM"/>
    </source>
</evidence>
<organism evidence="6 7">
    <name type="scientific">Escallonia herrerae</name>
    <dbReference type="NCBI Taxonomy" id="1293975"/>
    <lineage>
        <taxon>Eukaryota</taxon>
        <taxon>Viridiplantae</taxon>
        <taxon>Streptophyta</taxon>
        <taxon>Embryophyta</taxon>
        <taxon>Tracheophyta</taxon>
        <taxon>Spermatophyta</taxon>
        <taxon>Magnoliopsida</taxon>
        <taxon>eudicotyledons</taxon>
        <taxon>Gunneridae</taxon>
        <taxon>Pentapetalae</taxon>
        <taxon>asterids</taxon>
        <taxon>campanulids</taxon>
        <taxon>Escalloniales</taxon>
        <taxon>Escalloniaceae</taxon>
        <taxon>Escallonia</taxon>
    </lineage>
</organism>
<gene>
    <name evidence="6" type="ORF">RJ639_008245</name>
</gene>
<dbReference type="AlphaFoldDB" id="A0AA88VS85"/>
<dbReference type="Pfam" id="PF13976">
    <property type="entry name" value="gag_pre-integrs"/>
    <property type="match status" value="1"/>
</dbReference>
<dbReference type="InterPro" id="IPR054722">
    <property type="entry name" value="PolX-like_BBD"/>
</dbReference>
<accession>A0AA88VS85</accession>
<dbReference type="PANTHER" id="PTHR11439">
    <property type="entry name" value="GAG-POL-RELATED RETROTRANSPOSON"/>
    <property type="match status" value="1"/>
</dbReference>
<feature type="domain" description="GAG-pre-integrase" evidence="3">
    <location>
        <begin position="68"/>
        <end position="137"/>
    </location>
</feature>